<sequence length="597" mass="66376">MLGKAKDPRDFWSSIATSRLSDLGILSPSVDASIEDMHRQALDDEIAAMSAALSGLKERRNALYRNAKFPPEVLEHIFSYATLNEVPGQGRTKAVKALGCVDARAMESKVYEILGWVKLTHVCRAWRAIAFANGNSWLWSTMDTGRLSKAGMREILNRSHHHPITPKITLSVDLDELEVFHILLEPGYLSRLKSLQIAADERIHSDDIIRGRGMFDHADNILCSLTHYDLPAPGLMIESLAVAYNDDSSFVVPLPYGLLAPHLRHLTLKNMQLSLNRDIVTYPQLTHLDITVDLQKIGNRDDSVDEFVEFLGGSPSLQVLRLIGSIPHMDYVEPLDEEDMETLRVDLLHLEELRLDGTDRDCALFGQYLNIADSCSITINALPGMTTANQPYGFLGSILRRWAQSPVRLDILSGYPVIRISTWNAAAGASTDGSGESKRTPHIDKPPRLHLTAKRFLTAENLIGVCSPQWWWELFPDARTVQRLSVDGAAAVNALISALDPSVSRLFGQQHDQPLFPGLKTLCLHHWNPSEVIENYDLHRCLQARRDDGLGTVMDIELGLSDGTLPSAEFEPSLAESEGLGLATFHIKVDQGECHVR</sequence>
<dbReference type="OrthoDB" id="2859596at2759"/>
<evidence type="ECO:0000313" key="1">
    <source>
        <dbReference type="EMBL" id="TFY74366.1"/>
    </source>
</evidence>
<evidence type="ECO:0000313" key="2">
    <source>
        <dbReference type="Proteomes" id="UP000298061"/>
    </source>
</evidence>
<name>A0A4Y9ZI02_9AGAM</name>
<proteinExistence type="predicted"/>
<comment type="caution">
    <text evidence="1">The sequence shown here is derived from an EMBL/GenBank/DDBJ whole genome shotgun (WGS) entry which is preliminary data.</text>
</comment>
<dbReference type="EMBL" id="SFCI01002128">
    <property type="protein sequence ID" value="TFY74366.1"/>
    <property type="molecule type" value="Genomic_DNA"/>
</dbReference>
<organism evidence="1 2">
    <name type="scientific">Hericium alpestre</name>
    <dbReference type="NCBI Taxonomy" id="135208"/>
    <lineage>
        <taxon>Eukaryota</taxon>
        <taxon>Fungi</taxon>
        <taxon>Dikarya</taxon>
        <taxon>Basidiomycota</taxon>
        <taxon>Agaricomycotina</taxon>
        <taxon>Agaricomycetes</taxon>
        <taxon>Russulales</taxon>
        <taxon>Hericiaceae</taxon>
        <taxon>Hericium</taxon>
    </lineage>
</organism>
<reference evidence="1 2" key="1">
    <citation type="submission" date="2019-02" db="EMBL/GenBank/DDBJ databases">
        <title>Genome sequencing of the rare red list fungi Hericium alpestre (H. flagellum).</title>
        <authorList>
            <person name="Buettner E."/>
            <person name="Kellner H."/>
        </authorList>
    </citation>
    <scope>NUCLEOTIDE SEQUENCE [LARGE SCALE GENOMIC DNA]</scope>
    <source>
        <strain evidence="1 2">DSM 108284</strain>
    </source>
</reference>
<gene>
    <name evidence="1" type="ORF">EWM64_g9647</name>
</gene>
<dbReference type="SUPFAM" id="SSF52047">
    <property type="entry name" value="RNI-like"/>
    <property type="match status" value="1"/>
</dbReference>
<dbReference type="Gene3D" id="1.20.1280.50">
    <property type="match status" value="1"/>
</dbReference>
<protein>
    <submittedName>
        <fullName evidence="1">Uncharacterized protein</fullName>
    </submittedName>
</protein>
<keyword evidence="2" id="KW-1185">Reference proteome</keyword>
<dbReference type="AlphaFoldDB" id="A0A4Y9ZI02"/>
<accession>A0A4Y9ZI02</accession>
<dbReference type="Proteomes" id="UP000298061">
    <property type="component" value="Unassembled WGS sequence"/>
</dbReference>